<comment type="caution">
    <text evidence="2">The sequence shown here is derived from an EMBL/GenBank/DDBJ whole genome shotgun (WGS) entry which is preliminary data.</text>
</comment>
<reference evidence="2" key="1">
    <citation type="submission" date="2021-02" db="EMBL/GenBank/DDBJ databases">
        <authorList>
            <person name="Dougan E. K."/>
            <person name="Rhodes N."/>
            <person name="Thang M."/>
            <person name="Chan C."/>
        </authorList>
    </citation>
    <scope>NUCLEOTIDE SEQUENCE</scope>
</reference>
<protein>
    <submittedName>
        <fullName evidence="2">Uncharacterized protein</fullName>
    </submittedName>
</protein>
<name>A0A813K395_POLGL</name>
<evidence type="ECO:0000313" key="2">
    <source>
        <dbReference type="EMBL" id="CAE8693741.1"/>
    </source>
</evidence>
<sequence>MSKSSATCGQILAQTHVADLLFKQARQRVVAKSLLKCKWPTSCSNNCRFELCYIIVVCFVLKLIGRDNSLTKHSIKSESTTPAATTMAPRTNKQRDPQQQPTSQQANKPTNKPQQQ</sequence>
<evidence type="ECO:0000313" key="3">
    <source>
        <dbReference type="Proteomes" id="UP000626109"/>
    </source>
</evidence>
<dbReference type="AlphaFoldDB" id="A0A813K395"/>
<accession>A0A813K395</accession>
<dbReference type="Proteomes" id="UP000626109">
    <property type="component" value="Unassembled WGS sequence"/>
</dbReference>
<dbReference type="EMBL" id="CAJNNW010027905">
    <property type="protein sequence ID" value="CAE8693741.1"/>
    <property type="molecule type" value="Genomic_DNA"/>
</dbReference>
<evidence type="ECO:0000256" key="1">
    <source>
        <dbReference type="SAM" id="MobiDB-lite"/>
    </source>
</evidence>
<feature type="compositionally biased region" description="Low complexity" evidence="1">
    <location>
        <begin position="80"/>
        <end position="109"/>
    </location>
</feature>
<gene>
    <name evidence="2" type="ORF">PGLA2088_LOCUS28508</name>
</gene>
<feature type="region of interest" description="Disordered" evidence="1">
    <location>
        <begin position="71"/>
        <end position="116"/>
    </location>
</feature>
<organism evidence="2 3">
    <name type="scientific">Polarella glacialis</name>
    <name type="common">Dinoflagellate</name>
    <dbReference type="NCBI Taxonomy" id="89957"/>
    <lineage>
        <taxon>Eukaryota</taxon>
        <taxon>Sar</taxon>
        <taxon>Alveolata</taxon>
        <taxon>Dinophyceae</taxon>
        <taxon>Suessiales</taxon>
        <taxon>Suessiaceae</taxon>
        <taxon>Polarella</taxon>
    </lineage>
</organism>
<proteinExistence type="predicted"/>